<evidence type="ECO:0000313" key="7">
    <source>
        <dbReference type="Proteomes" id="UP000182444"/>
    </source>
</evidence>
<dbReference type="EMBL" id="CP017557">
    <property type="protein sequence ID" value="AOW06276.1"/>
    <property type="molecule type" value="Genomic_DNA"/>
</dbReference>
<comment type="subcellular location">
    <subcellularLocation>
        <location evidence="1">Mitochondrion</location>
    </subcellularLocation>
</comment>
<keyword evidence="2" id="KW-0496">Mitochondrion</keyword>
<evidence type="ECO:0000256" key="2">
    <source>
        <dbReference type="ARBA" id="ARBA00023128"/>
    </source>
</evidence>
<comment type="similarity">
    <text evidence="4">Belongs to the phosphatidylethanolamine-binding protein family. Mitochondrion-specific ribosomal protein mL38 subfamily.</text>
</comment>
<dbReference type="KEGG" id="yli:2912354"/>
<evidence type="ECO:0000256" key="4">
    <source>
        <dbReference type="ARBA" id="ARBA00038016"/>
    </source>
</evidence>
<proteinExistence type="inferred from homology"/>
<evidence type="ECO:0000256" key="3">
    <source>
        <dbReference type="ARBA" id="ARBA00037226"/>
    </source>
</evidence>
<organism evidence="6 7">
    <name type="scientific">Yarrowia lipolytica</name>
    <name type="common">Candida lipolytica</name>
    <dbReference type="NCBI Taxonomy" id="4952"/>
    <lineage>
        <taxon>Eukaryota</taxon>
        <taxon>Fungi</taxon>
        <taxon>Dikarya</taxon>
        <taxon>Ascomycota</taxon>
        <taxon>Saccharomycotina</taxon>
        <taxon>Dipodascomycetes</taxon>
        <taxon>Dipodascales</taxon>
        <taxon>Dipodascales incertae sedis</taxon>
        <taxon>Yarrowia</taxon>
    </lineage>
</organism>
<gene>
    <name evidence="6" type="ORF">YALI1_E38113g</name>
</gene>
<dbReference type="Gene3D" id="1.20.58.1180">
    <property type="match status" value="1"/>
</dbReference>
<dbReference type="InterPro" id="IPR036610">
    <property type="entry name" value="PEBP-like_sf"/>
</dbReference>
<dbReference type="PANTHER" id="PTHR11362">
    <property type="entry name" value="PHOSPHATIDYLETHANOLAMINE-BINDING PROTEIN"/>
    <property type="match status" value="1"/>
</dbReference>
<dbReference type="InterPro" id="IPR008914">
    <property type="entry name" value="PEBP"/>
</dbReference>
<dbReference type="Gene3D" id="3.90.280.10">
    <property type="entry name" value="PEBP-like"/>
    <property type="match status" value="1"/>
</dbReference>
<sequence length="354" mass="39527">MIRSTVRLAPRGARFITNNSGSAETLRVADEKLAQILTGGSTSGAHTSIKDLNKRALYKSPPGLDAIFPAALKIVEEKSAAIKKQAEEIAKEFEASGDKALKDQYIKLMGKAEVHNPQVMMNHVNGNVDMNHPVYRHLAEADYKKYEQILLVESLETMHVIPDTMPVIDAKARVRVNFPGNEKGKWITPGTLQSTELTSELPIVEIQEFEDIPKDAKYTVLLVDPDYPVPETESFGTKVHWAVSNVPISVDQPLVKPELGDTLVKYVPSTPEKNSGDHRMSLWVFRQDGDVKDSLSHSDFFDIRGFADKHKLTSVGAFFWRNRFDMFAESLREKFGLGSGRVFGMSRTGEDVPR</sequence>
<dbReference type="SUPFAM" id="SSF49777">
    <property type="entry name" value="PEBP-like"/>
    <property type="match status" value="1"/>
</dbReference>
<dbReference type="CDD" id="cd00866">
    <property type="entry name" value="PEBP_euk"/>
    <property type="match status" value="1"/>
</dbReference>
<accession>A0A1D8NKW6</accession>
<comment type="function">
    <text evidence="3">Component of the mitochondrial ribosome (mitoribosome), a dedicated translation machinery responsible for the synthesis of mitochondrial genome-encoded proteins, including at least some of the essential transmembrane subunits of the mitochondrial respiratory chain. The mitoribosomes are attached to the mitochondrial inner membrane and translation products are cotranslationally integrated into the membrane.</text>
</comment>
<dbReference type="VEuPathDB" id="FungiDB:YALI0_E32153g"/>
<evidence type="ECO:0000313" key="6">
    <source>
        <dbReference type="EMBL" id="AOW06276.1"/>
    </source>
</evidence>
<dbReference type="Proteomes" id="UP000182444">
    <property type="component" value="Chromosome 1E"/>
</dbReference>
<dbReference type="PANTHER" id="PTHR11362:SF82">
    <property type="entry name" value="PHOSPHATIDYLETHANOLAMINE-BINDING PROTEIN 4"/>
    <property type="match status" value="1"/>
</dbReference>
<evidence type="ECO:0000256" key="5">
    <source>
        <dbReference type="ARBA" id="ARBA00039444"/>
    </source>
</evidence>
<evidence type="ECO:0000256" key="1">
    <source>
        <dbReference type="ARBA" id="ARBA00004173"/>
    </source>
</evidence>
<dbReference type="eggNOG" id="KOG3346">
    <property type="taxonomic scope" value="Eukaryota"/>
</dbReference>
<dbReference type="FunFam" id="3.90.280.10:FF:000004">
    <property type="entry name" value="Mitochondrial large ribosomal subunit YmL35"/>
    <property type="match status" value="1"/>
</dbReference>
<protein>
    <recommendedName>
        <fullName evidence="5">Large ribosomal subunit protein mL38</fullName>
    </recommendedName>
</protein>
<dbReference type="InterPro" id="IPR035810">
    <property type="entry name" value="PEBP_euk"/>
</dbReference>
<reference evidence="6 7" key="1">
    <citation type="journal article" date="2016" name="PLoS ONE">
        <title>Sequence Assembly of Yarrowia lipolytica Strain W29/CLIB89 Shows Transposable Element Diversity.</title>
        <authorList>
            <person name="Magnan C."/>
            <person name="Yu J."/>
            <person name="Chang I."/>
            <person name="Jahn E."/>
            <person name="Kanomata Y."/>
            <person name="Wu J."/>
            <person name="Zeller M."/>
            <person name="Oakes M."/>
            <person name="Baldi P."/>
            <person name="Sandmeyer S."/>
        </authorList>
    </citation>
    <scope>NUCLEOTIDE SEQUENCE [LARGE SCALE GENOMIC DNA]</scope>
    <source>
        <strain evidence="7">CLIB89(W29)</strain>
    </source>
</reference>
<dbReference type="GO" id="GO:0005739">
    <property type="term" value="C:mitochondrion"/>
    <property type="evidence" value="ECO:0007669"/>
    <property type="project" value="UniProtKB-SubCell"/>
</dbReference>
<dbReference type="VEuPathDB" id="FungiDB:YALI1_E38113g"/>
<dbReference type="AlphaFoldDB" id="A0A1D8NKW6"/>
<dbReference type="GeneID" id="2912354"/>
<dbReference type="RefSeq" id="XP_504672.2">
    <property type="nucleotide sequence ID" value="XM_504672.2"/>
</dbReference>
<dbReference type="Pfam" id="PF01161">
    <property type="entry name" value="PBP"/>
    <property type="match status" value="1"/>
</dbReference>
<name>A0A1D8NKW6_YARLL</name>